<dbReference type="RefSeq" id="WP_155696988.1">
    <property type="nucleotide sequence ID" value="NZ_WOCD01000005.1"/>
</dbReference>
<dbReference type="SUPFAM" id="SSF54001">
    <property type="entry name" value="Cysteine proteinases"/>
    <property type="match status" value="1"/>
</dbReference>
<dbReference type="InterPro" id="IPR052901">
    <property type="entry name" value="Bact_TGase-like"/>
</dbReference>
<feature type="transmembrane region" description="Helical" evidence="1">
    <location>
        <begin position="63"/>
        <end position="80"/>
    </location>
</feature>
<dbReference type="InterPro" id="IPR021878">
    <property type="entry name" value="TgpA_N"/>
</dbReference>
<accession>A0A6N8FEM1</accession>
<keyword evidence="1" id="KW-1133">Transmembrane helix</keyword>
<keyword evidence="1" id="KW-0812">Transmembrane</keyword>
<dbReference type="PANTHER" id="PTHR42736:SF1">
    <property type="entry name" value="PROTEIN-GLUTAMINE GAMMA-GLUTAMYLTRANSFERASE"/>
    <property type="match status" value="1"/>
</dbReference>
<dbReference type="Gene3D" id="3.10.620.30">
    <property type="match status" value="1"/>
</dbReference>
<feature type="transmembrane region" description="Helical" evidence="1">
    <location>
        <begin position="7"/>
        <end position="26"/>
    </location>
</feature>
<dbReference type="PROSITE" id="PS51257">
    <property type="entry name" value="PROKAR_LIPOPROTEIN"/>
    <property type="match status" value="1"/>
</dbReference>
<proteinExistence type="predicted"/>
<feature type="transmembrane region" description="Helical" evidence="1">
    <location>
        <begin position="135"/>
        <end position="153"/>
    </location>
</feature>
<protein>
    <submittedName>
        <fullName evidence="3">DUF3488 domain-containing protein</fullName>
    </submittedName>
</protein>
<gene>
    <name evidence="3" type="ORF">GNP35_14590</name>
</gene>
<dbReference type="OrthoDB" id="9804872at2"/>
<comment type="caution">
    <text evidence="3">The sequence shown here is derived from an EMBL/GenBank/DDBJ whole genome shotgun (WGS) entry which is preliminary data.</text>
</comment>
<sequence length="759" mass="85632">MSRFYRFPTLALAIFGCNLILCIVLLNEALLWQTISLAGLLLVVKTVFLSYAPSKVESLHSNWIKNIGAILLALVVLPELGSAGLLNSMVNLLFSGAVMWWFTANHHRTAWGTQLLVGITLLASVSLIYQQSLEYALLVFITISASIVGLYQIQQFEYRSINNSPNHVINNPANSQTSHPINYSANSFEKNDAGISTSGSSSNTSKQENAYLPPHFFTMIVACLLGATVMFVVMPSLSPFWKLPQQKVTPTGISDSMTPGDIANVAKSSRLAFRAEFSPVLKEQSDEELNKGLNKELNKEFSEAKKPPHAELYWRVLTMEEFNGKTWRQSDSKKWTQNKQAKTLNSFLVNTRTQAWSEKATLGNYSIVAEPNQQPWLYSLGTSTSDDSNIYLTRDNRLIRNTKVTQRIKYSATQYSQYNKNALALTQTDIANNIKLPSFGLSRTQVLSDELWQQANGDAERYNRVILEYLATSGFQYSLSPPTLSGDHIDNFLFDVKVGFCAHFASAHAVLLRLKNIPARIVTGYHGGEYNPNGNYFNIYDSSAHAWVEFSSDNKQWQHADPTSVVSPLRISEGLEQALNVFDETTDSNMNIVKQTPWLNTLRQHLQSLDYYWTVFVLDFDQQKRDNLISSLVAKLSFMKVAILVVTIGVLLGSWYLFITIKNKPKLPTSQKLLKRLYLRLARSESRTAFNKNANTKDNYRNWYANQNLTLAQHQALLQSLYPHRSEDVVSIIKIISIFLYSKNSSGSYKDVCNKIDLI</sequence>
<feature type="transmembrane region" description="Helical" evidence="1">
    <location>
        <begin position="110"/>
        <end position="129"/>
    </location>
</feature>
<evidence type="ECO:0000313" key="3">
    <source>
        <dbReference type="EMBL" id="MUH73607.1"/>
    </source>
</evidence>
<dbReference type="Pfam" id="PF11992">
    <property type="entry name" value="TgpA_N"/>
    <property type="match status" value="1"/>
</dbReference>
<dbReference type="EMBL" id="WOCD01000005">
    <property type="protein sequence ID" value="MUH73607.1"/>
    <property type="molecule type" value="Genomic_DNA"/>
</dbReference>
<dbReference type="SMART" id="SM00460">
    <property type="entry name" value="TGc"/>
    <property type="match status" value="1"/>
</dbReference>
<dbReference type="PANTHER" id="PTHR42736">
    <property type="entry name" value="PROTEIN-GLUTAMINE GAMMA-GLUTAMYLTRANSFERASE"/>
    <property type="match status" value="1"/>
</dbReference>
<keyword evidence="4" id="KW-1185">Reference proteome</keyword>
<dbReference type="Pfam" id="PF01841">
    <property type="entry name" value="Transglut_core"/>
    <property type="match status" value="1"/>
</dbReference>
<evidence type="ECO:0000259" key="2">
    <source>
        <dbReference type="SMART" id="SM00460"/>
    </source>
</evidence>
<feature type="transmembrane region" description="Helical" evidence="1">
    <location>
        <begin position="32"/>
        <end position="51"/>
    </location>
</feature>
<dbReference type="AlphaFoldDB" id="A0A6N8FEM1"/>
<feature type="domain" description="Transglutaminase-like" evidence="2">
    <location>
        <begin position="493"/>
        <end position="564"/>
    </location>
</feature>
<feature type="transmembrane region" description="Helical" evidence="1">
    <location>
        <begin position="638"/>
        <end position="658"/>
    </location>
</feature>
<dbReference type="InterPro" id="IPR038765">
    <property type="entry name" value="Papain-like_cys_pep_sf"/>
</dbReference>
<feature type="transmembrane region" description="Helical" evidence="1">
    <location>
        <begin position="216"/>
        <end position="237"/>
    </location>
</feature>
<name>A0A6N8FEM1_9GAMM</name>
<dbReference type="InterPro" id="IPR002931">
    <property type="entry name" value="Transglutaminase-like"/>
</dbReference>
<organism evidence="3 4">
    <name type="scientific">Psychrosphaera haliotis</name>
    <dbReference type="NCBI Taxonomy" id="555083"/>
    <lineage>
        <taxon>Bacteria</taxon>
        <taxon>Pseudomonadati</taxon>
        <taxon>Pseudomonadota</taxon>
        <taxon>Gammaproteobacteria</taxon>
        <taxon>Alteromonadales</taxon>
        <taxon>Pseudoalteromonadaceae</taxon>
        <taxon>Psychrosphaera</taxon>
    </lineage>
</organism>
<evidence type="ECO:0000256" key="1">
    <source>
        <dbReference type="SAM" id="Phobius"/>
    </source>
</evidence>
<dbReference type="Proteomes" id="UP000439994">
    <property type="component" value="Unassembled WGS sequence"/>
</dbReference>
<evidence type="ECO:0000313" key="4">
    <source>
        <dbReference type="Proteomes" id="UP000439994"/>
    </source>
</evidence>
<reference evidence="3 4" key="1">
    <citation type="submission" date="2019-11" db="EMBL/GenBank/DDBJ databases">
        <title>P. haliotis isolates from Z. marina roots.</title>
        <authorList>
            <person name="Cohen M."/>
            <person name="Jospin G."/>
            <person name="Eisen J.A."/>
            <person name="Coil D.A."/>
        </authorList>
    </citation>
    <scope>NUCLEOTIDE SEQUENCE [LARGE SCALE GENOMIC DNA]</scope>
    <source>
        <strain evidence="3 4">UCD-MCMsp1aY</strain>
    </source>
</reference>
<keyword evidence="1" id="KW-0472">Membrane</keyword>